<dbReference type="InParanoid" id="G0MX68"/>
<reference evidence="2" key="1">
    <citation type="submission" date="2011-07" db="EMBL/GenBank/DDBJ databases">
        <authorList>
            <consortium name="Caenorhabditis brenneri Sequencing and Analysis Consortium"/>
            <person name="Wilson R.K."/>
        </authorList>
    </citation>
    <scope>NUCLEOTIDE SEQUENCE [LARGE SCALE GENOMIC DNA]</scope>
    <source>
        <strain evidence="2">PB2801</strain>
    </source>
</reference>
<protein>
    <submittedName>
        <fullName evidence="1">Uncharacterized protein</fullName>
    </submittedName>
</protein>
<dbReference type="HOGENOM" id="CLU_916001_0_0_1"/>
<dbReference type="Proteomes" id="UP000008068">
    <property type="component" value="Unassembled WGS sequence"/>
</dbReference>
<sequence length="302" mass="35409">MRSRPIVATPVEEALQDMGRKTMNATDPKKSLEKQFLKHAKKGTVNNSEFENIDLKKYYELTLEMSPELVGLRWIQNFAYPFMNNRYINSLCKTRICPESYAQKGSFKTDRGPMETSLGQVEETHIKCWIQRLHTKFVYNRNVTGTKRIDFDRVVRDYYETAEILKRTIEETGNPYRYKILDALYHKANAIDIFLMTEICEAQVNRNLTHGSRQVRQDLYNYVTFLINALFMYEITRDLVYQHRESGRNTFLAMTDGKYGDNQIFGYLLEDGISYTGRPILITSGTPSCSHQEHDDIREYYS</sequence>
<dbReference type="eggNOG" id="ENOG502THU9">
    <property type="taxonomic scope" value="Eukaryota"/>
</dbReference>
<dbReference type="OrthoDB" id="5820036at2759"/>
<dbReference type="EMBL" id="GL379818">
    <property type="protein sequence ID" value="EGT46769.1"/>
    <property type="molecule type" value="Genomic_DNA"/>
</dbReference>
<organism evidence="2">
    <name type="scientific">Caenorhabditis brenneri</name>
    <name type="common">Nematode worm</name>
    <dbReference type="NCBI Taxonomy" id="135651"/>
    <lineage>
        <taxon>Eukaryota</taxon>
        <taxon>Metazoa</taxon>
        <taxon>Ecdysozoa</taxon>
        <taxon>Nematoda</taxon>
        <taxon>Chromadorea</taxon>
        <taxon>Rhabditida</taxon>
        <taxon>Rhabditina</taxon>
        <taxon>Rhabditomorpha</taxon>
        <taxon>Rhabditoidea</taxon>
        <taxon>Rhabditidae</taxon>
        <taxon>Peloderinae</taxon>
        <taxon>Caenorhabditis</taxon>
    </lineage>
</organism>
<evidence type="ECO:0000313" key="2">
    <source>
        <dbReference type="Proteomes" id="UP000008068"/>
    </source>
</evidence>
<proteinExistence type="predicted"/>
<gene>
    <name evidence="1" type="ORF">CAEBREN_02174</name>
</gene>
<dbReference type="OMA" id="VINNDEW"/>
<name>G0MX68_CAEBE</name>
<accession>G0MX68</accession>
<keyword evidence="2" id="KW-1185">Reference proteome</keyword>
<evidence type="ECO:0000313" key="1">
    <source>
        <dbReference type="EMBL" id="EGT46769.1"/>
    </source>
</evidence>
<dbReference type="AlphaFoldDB" id="G0MX68"/>